<keyword evidence="6" id="KW-1185">Reference proteome</keyword>
<dbReference type="CDD" id="cd00796">
    <property type="entry name" value="INT_Rci_Hp1_C"/>
    <property type="match status" value="1"/>
</dbReference>
<keyword evidence="3" id="KW-0233">DNA recombination</keyword>
<dbReference type="InterPro" id="IPR011010">
    <property type="entry name" value="DNA_brk_join_enz"/>
</dbReference>
<dbReference type="InterPro" id="IPR002104">
    <property type="entry name" value="Integrase_catalytic"/>
</dbReference>
<dbReference type="InterPro" id="IPR013762">
    <property type="entry name" value="Integrase-like_cat_sf"/>
</dbReference>
<evidence type="ECO:0000313" key="6">
    <source>
        <dbReference type="Proteomes" id="UP000199227"/>
    </source>
</evidence>
<feature type="domain" description="Tyr recombinase" evidence="4">
    <location>
        <begin position="181"/>
        <end position="361"/>
    </location>
</feature>
<dbReference type="Pfam" id="PF00589">
    <property type="entry name" value="Phage_integrase"/>
    <property type="match status" value="1"/>
</dbReference>
<dbReference type="PANTHER" id="PTHR30349:SF64">
    <property type="entry name" value="PROPHAGE INTEGRASE INTD-RELATED"/>
    <property type="match status" value="1"/>
</dbReference>
<comment type="similarity">
    <text evidence="1">Belongs to the 'phage' integrase family.</text>
</comment>
<protein>
    <submittedName>
        <fullName evidence="5">Site-specific recombinase XerD</fullName>
    </submittedName>
</protein>
<accession>A0A1I5LHV1</accession>
<organism evidence="5 6">
    <name type="scientific">Hydrogenimonas thermophila</name>
    <dbReference type="NCBI Taxonomy" id="223786"/>
    <lineage>
        <taxon>Bacteria</taxon>
        <taxon>Pseudomonadati</taxon>
        <taxon>Campylobacterota</taxon>
        <taxon>Epsilonproteobacteria</taxon>
        <taxon>Campylobacterales</taxon>
        <taxon>Hydrogenimonadaceae</taxon>
        <taxon>Hydrogenimonas</taxon>
    </lineage>
</organism>
<evidence type="ECO:0000256" key="1">
    <source>
        <dbReference type="ARBA" id="ARBA00008857"/>
    </source>
</evidence>
<dbReference type="InterPro" id="IPR057084">
    <property type="entry name" value="Int_N"/>
</dbReference>
<reference evidence="5 6" key="1">
    <citation type="submission" date="2016-10" db="EMBL/GenBank/DDBJ databases">
        <authorList>
            <person name="de Groot N.N."/>
        </authorList>
    </citation>
    <scope>NUCLEOTIDE SEQUENCE [LARGE SCALE GENOMIC DNA]</scope>
    <source>
        <strain evidence="5 6">EP1-55-1</strain>
    </source>
</reference>
<dbReference type="InterPro" id="IPR010998">
    <property type="entry name" value="Integrase_recombinase_N"/>
</dbReference>
<dbReference type="GO" id="GO:0003677">
    <property type="term" value="F:DNA binding"/>
    <property type="evidence" value="ECO:0007669"/>
    <property type="project" value="UniProtKB-KW"/>
</dbReference>
<dbReference type="Pfam" id="PF24624">
    <property type="entry name" value="Int_N"/>
    <property type="match status" value="1"/>
</dbReference>
<dbReference type="Gene3D" id="1.10.443.10">
    <property type="entry name" value="Intergrase catalytic core"/>
    <property type="match status" value="1"/>
</dbReference>
<keyword evidence="2" id="KW-0238">DNA-binding</keyword>
<dbReference type="GO" id="GO:0015074">
    <property type="term" value="P:DNA integration"/>
    <property type="evidence" value="ECO:0007669"/>
    <property type="project" value="InterPro"/>
</dbReference>
<evidence type="ECO:0000256" key="3">
    <source>
        <dbReference type="ARBA" id="ARBA00023172"/>
    </source>
</evidence>
<dbReference type="Proteomes" id="UP000199227">
    <property type="component" value="Unassembled WGS sequence"/>
</dbReference>
<dbReference type="EMBL" id="FOXB01000003">
    <property type="protein sequence ID" value="SFO96752.1"/>
    <property type="molecule type" value="Genomic_DNA"/>
</dbReference>
<evidence type="ECO:0000259" key="4">
    <source>
        <dbReference type="PROSITE" id="PS51898"/>
    </source>
</evidence>
<gene>
    <name evidence="5" type="ORF">SAMN05216234_10334</name>
</gene>
<dbReference type="PROSITE" id="PS51898">
    <property type="entry name" value="TYR_RECOMBINASE"/>
    <property type="match status" value="1"/>
</dbReference>
<evidence type="ECO:0000313" key="5">
    <source>
        <dbReference type="EMBL" id="SFO96752.1"/>
    </source>
</evidence>
<dbReference type="STRING" id="223786.SAMN05216234_10334"/>
<dbReference type="GO" id="GO:0006310">
    <property type="term" value="P:DNA recombination"/>
    <property type="evidence" value="ECO:0007669"/>
    <property type="project" value="UniProtKB-KW"/>
</dbReference>
<dbReference type="RefSeq" id="WP_092910399.1">
    <property type="nucleotide sequence ID" value="NZ_FOXB01000003.1"/>
</dbReference>
<dbReference type="OrthoDB" id="9789256at2"/>
<sequence length="366" mass="41721">MARVKSKKYQGVYLNKLANGDVSYSFTYKDEGGKKVWVTVGKKSAGITEIYTYNKRNEYINKIRLGEDPLEAKKIRKSKVLDDAYQLYIKDRELHNRALHDEIARYENHIKPTFGAIPIASITPEAIQKLQKQKIDEGYSLKTVNHIINLLSTIINVAIEKELFKGNNPAKKVKRLKVDNARERFLNVDEVKLLLDTVKDNPMIYLFCNLALSTGGRLETILAIQKKDIDLNSGTIKLKDFKNNSTYTGFINNNLHSLLGDLLPKLKANDYILSGNSEPLTARQIQVPLKRILDNLFNKGLKPNDRKNRVVIHTLRHTFASHLAINGTPIYTIQRLMNHKDINMTLRYAKLAPDSGREAVKGLFFS</sequence>
<dbReference type="PANTHER" id="PTHR30349">
    <property type="entry name" value="PHAGE INTEGRASE-RELATED"/>
    <property type="match status" value="1"/>
</dbReference>
<dbReference type="AlphaFoldDB" id="A0A1I5LHV1"/>
<dbReference type="SUPFAM" id="SSF56349">
    <property type="entry name" value="DNA breaking-rejoining enzymes"/>
    <property type="match status" value="1"/>
</dbReference>
<dbReference type="InterPro" id="IPR050090">
    <property type="entry name" value="Tyrosine_recombinase_XerCD"/>
</dbReference>
<dbReference type="Gene3D" id="1.10.150.130">
    <property type="match status" value="1"/>
</dbReference>
<name>A0A1I5LHV1_9BACT</name>
<evidence type="ECO:0000256" key="2">
    <source>
        <dbReference type="ARBA" id="ARBA00023125"/>
    </source>
</evidence>
<proteinExistence type="inferred from homology"/>